<keyword evidence="5" id="KW-1185">Reference proteome</keyword>
<dbReference type="Proteomes" id="UP001519460">
    <property type="component" value="Unassembled WGS sequence"/>
</dbReference>
<feature type="signal peptide" evidence="3">
    <location>
        <begin position="1"/>
        <end position="25"/>
    </location>
</feature>
<feature type="compositionally biased region" description="Basic and acidic residues" evidence="1">
    <location>
        <begin position="125"/>
        <end position="135"/>
    </location>
</feature>
<evidence type="ECO:0000313" key="4">
    <source>
        <dbReference type="EMBL" id="KAK7455327.1"/>
    </source>
</evidence>
<comment type="caution">
    <text evidence="4">The sequence shown here is derived from an EMBL/GenBank/DDBJ whole genome shotgun (WGS) entry which is preliminary data.</text>
</comment>
<evidence type="ECO:0000313" key="5">
    <source>
        <dbReference type="Proteomes" id="UP001519460"/>
    </source>
</evidence>
<keyword evidence="2" id="KW-0812">Transmembrane</keyword>
<proteinExistence type="predicted"/>
<gene>
    <name evidence="4" type="ORF">BaRGS_00039493</name>
</gene>
<feature type="region of interest" description="Disordered" evidence="1">
    <location>
        <begin position="119"/>
        <end position="149"/>
    </location>
</feature>
<dbReference type="EMBL" id="JACVVK020000694">
    <property type="protein sequence ID" value="KAK7455327.1"/>
    <property type="molecule type" value="Genomic_DNA"/>
</dbReference>
<accession>A0ABD0J3K8</accession>
<keyword evidence="2" id="KW-1133">Transmembrane helix</keyword>
<organism evidence="4 5">
    <name type="scientific">Batillaria attramentaria</name>
    <dbReference type="NCBI Taxonomy" id="370345"/>
    <lineage>
        <taxon>Eukaryota</taxon>
        <taxon>Metazoa</taxon>
        <taxon>Spiralia</taxon>
        <taxon>Lophotrochozoa</taxon>
        <taxon>Mollusca</taxon>
        <taxon>Gastropoda</taxon>
        <taxon>Caenogastropoda</taxon>
        <taxon>Sorbeoconcha</taxon>
        <taxon>Cerithioidea</taxon>
        <taxon>Batillariidae</taxon>
        <taxon>Batillaria</taxon>
    </lineage>
</organism>
<evidence type="ECO:0000256" key="2">
    <source>
        <dbReference type="SAM" id="Phobius"/>
    </source>
</evidence>
<feature type="chain" id="PRO_5044824577" evidence="3">
    <location>
        <begin position="26"/>
        <end position="149"/>
    </location>
</feature>
<sequence>MKIFGNQQLFLCIIFISVAISSTKGDKTSCALSRIEGTNAGRLTCTFTEDIGQSKHNFNVLRYDLDINDVEPEQKGAESSTADQQSTITALVAAVSAIGAIVIIIAIVFAIYMIRKGKCKGGTRSNDRHVEHELTPMRTGDGTSDHGVQ</sequence>
<protein>
    <submittedName>
        <fullName evidence="4">Uncharacterized protein</fullName>
    </submittedName>
</protein>
<feature type="transmembrane region" description="Helical" evidence="2">
    <location>
        <begin position="88"/>
        <end position="114"/>
    </location>
</feature>
<dbReference type="AlphaFoldDB" id="A0ABD0J3K8"/>
<evidence type="ECO:0000256" key="3">
    <source>
        <dbReference type="SAM" id="SignalP"/>
    </source>
</evidence>
<reference evidence="4 5" key="1">
    <citation type="journal article" date="2023" name="Sci. Data">
        <title>Genome assembly of the Korean intertidal mud-creeper Batillaria attramentaria.</title>
        <authorList>
            <person name="Patra A.K."/>
            <person name="Ho P.T."/>
            <person name="Jun S."/>
            <person name="Lee S.J."/>
            <person name="Kim Y."/>
            <person name="Won Y.J."/>
        </authorList>
    </citation>
    <scope>NUCLEOTIDE SEQUENCE [LARGE SCALE GENOMIC DNA]</scope>
    <source>
        <strain evidence="4">Wonlab-2016</strain>
    </source>
</reference>
<evidence type="ECO:0000256" key="1">
    <source>
        <dbReference type="SAM" id="MobiDB-lite"/>
    </source>
</evidence>
<keyword evidence="2" id="KW-0472">Membrane</keyword>
<keyword evidence="3" id="KW-0732">Signal</keyword>
<name>A0ABD0J3K8_9CAEN</name>